<dbReference type="CDD" id="cd03137">
    <property type="entry name" value="GATase1_AraC_1"/>
    <property type="match status" value="1"/>
</dbReference>
<dbReference type="SUPFAM" id="SSF52317">
    <property type="entry name" value="Class I glutamine amidotransferase-like"/>
    <property type="match status" value="1"/>
</dbReference>
<dbReference type="Pfam" id="PF12833">
    <property type="entry name" value="HTH_18"/>
    <property type="match status" value="1"/>
</dbReference>
<gene>
    <name evidence="4" type="ORF">S2091_1223</name>
</gene>
<dbReference type="GO" id="GO:0003700">
    <property type="term" value="F:DNA-binding transcription factor activity"/>
    <property type="evidence" value="ECO:0007669"/>
    <property type="project" value="InterPro"/>
</dbReference>
<organism evidence="4 5">
    <name type="scientific">Solimicrobium silvestre</name>
    <dbReference type="NCBI Taxonomy" id="2099400"/>
    <lineage>
        <taxon>Bacteria</taxon>
        <taxon>Pseudomonadati</taxon>
        <taxon>Pseudomonadota</taxon>
        <taxon>Betaproteobacteria</taxon>
        <taxon>Burkholderiales</taxon>
        <taxon>Oxalobacteraceae</taxon>
        <taxon>Solimicrobium</taxon>
    </lineage>
</organism>
<evidence type="ECO:0000256" key="1">
    <source>
        <dbReference type="ARBA" id="ARBA00023015"/>
    </source>
</evidence>
<keyword evidence="2" id="KW-0804">Transcription</keyword>
<proteinExistence type="predicted"/>
<protein>
    <submittedName>
        <fullName evidence="4">Transcriptional regulator containing an amidase domain and an AraC-type DNA-binding HTH domain</fullName>
    </submittedName>
</protein>
<dbReference type="Proteomes" id="UP000237839">
    <property type="component" value="Unassembled WGS sequence"/>
</dbReference>
<dbReference type="EMBL" id="PUGF01000004">
    <property type="protein sequence ID" value="PRC94050.1"/>
    <property type="molecule type" value="Genomic_DNA"/>
</dbReference>
<dbReference type="InterPro" id="IPR002818">
    <property type="entry name" value="DJ-1/PfpI"/>
</dbReference>
<keyword evidence="5" id="KW-1185">Reference proteome</keyword>
<keyword evidence="1" id="KW-0805">Transcription regulation</keyword>
<dbReference type="SUPFAM" id="SSF46689">
    <property type="entry name" value="Homeodomain-like"/>
    <property type="match status" value="2"/>
</dbReference>
<dbReference type="InterPro" id="IPR018060">
    <property type="entry name" value="HTH_AraC"/>
</dbReference>
<name>A0A2S9H263_9BURK</name>
<dbReference type="InterPro" id="IPR029062">
    <property type="entry name" value="Class_I_gatase-like"/>
</dbReference>
<evidence type="ECO:0000256" key="2">
    <source>
        <dbReference type="ARBA" id="ARBA00023163"/>
    </source>
</evidence>
<dbReference type="PROSITE" id="PS01124">
    <property type="entry name" value="HTH_ARAC_FAMILY_2"/>
    <property type="match status" value="1"/>
</dbReference>
<evidence type="ECO:0000313" key="4">
    <source>
        <dbReference type="EMBL" id="PRC94050.1"/>
    </source>
</evidence>
<comment type="caution">
    <text evidence="4">The sequence shown here is derived from an EMBL/GenBank/DDBJ whole genome shotgun (WGS) entry which is preliminary data.</text>
</comment>
<dbReference type="Gene3D" id="3.40.50.880">
    <property type="match status" value="1"/>
</dbReference>
<dbReference type="InterPro" id="IPR052158">
    <property type="entry name" value="INH-QAR"/>
</dbReference>
<dbReference type="Gene3D" id="1.10.10.60">
    <property type="entry name" value="Homeodomain-like"/>
    <property type="match status" value="1"/>
</dbReference>
<dbReference type="Pfam" id="PF01965">
    <property type="entry name" value="DJ-1_PfpI"/>
    <property type="match status" value="1"/>
</dbReference>
<dbReference type="PANTHER" id="PTHR43130">
    <property type="entry name" value="ARAC-FAMILY TRANSCRIPTIONAL REGULATOR"/>
    <property type="match status" value="1"/>
</dbReference>
<sequence length="353" mass="38595">MIILNRNAKKDIDMTKAADRSPKLKLAPRRIVLIAYDDMNLLDLCGPLQVFATANRYLASEKVTGYETIVVSIEGGLITTSAGLQFMTVPVSFLKGLSIDTLIAPGGCAGEEYYAPPALIAWVAKRASSVRRLCSVCTGAFLLAAAGQLTGKRAATHWAWVGRLKRLHTDIDIDADKIFVRDGKVWTSAGVTAGIDLTLALIEEDFGHKIAIDTARQLVMFVKRSGGQSQFSVTLATQTTESGDFGELHAWIAANLHEPLTVERLAERASMAPRTFARTYVKKLGRTPAKTVEMMRLEVACRALEETDLPLKNIAAAAGYGDEQTLRRVFHRQLGVGPAQYRSRFSGHQDVNF</sequence>
<reference evidence="4 5" key="1">
    <citation type="submission" date="2018-02" db="EMBL/GenBank/DDBJ databases">
        <title>Solimicrobium silvestre gen. nov., sp. nov., isolated from alpine forest soil.</title>
        <authorList>
            <person name="Margesin R."/>
            <person name="Albuquerque L."/>
            <person name="Zhang D.-C."/>
            <person name="Froufe H.J.C."/>
            <person name="Severino R."/>
            <person name="Roxo I."/>
            <person name="Egas C."/>
            <person name="Da Costa M.S."/>
        </authorList>
    </citation>
    <scope>NUCLEOTIDE SEQUENCE [LARGE SCALE GENOMIC DNA]</scope>
    <source>
        <strain evidence="4 5">S20-91</strain>
    </source>
</reference>
<keyword evidence="4" id="KW-0238">DNA-binding</keyword>
<evidence type="ECO:0000313" key="5">
    <source>
        <dbReference type="Proteomes" id="UP000237839"/>
    </source>
</evidence>
<accession>A0A2S9H263</accession>
<dbReference type="SMART" id="SM00342">
    <property type="entry name" value="HTH_ARAC"/>
    <property type="match status" value="1"/>
</dbReference>
<feature type="domain" description="HTH araC/xylS-type" evidence="3">
    <location>
        <begin position="246"/>
        <end position="344"/>
    </location>
</feature>
<evidence type="ECO:0000259" key="3">
    <source>
        <dbReference type="PROSITE" id="PS01124"/>
    </source>
</evidence>
<dbReference type="GO" id="GO:0043565">
    <property type="term" value="F:sequence-specific DNA binding"/>
    <property type="evidence" value="ECO:0007669"/>
    <property type="project" value="InterPro"/>
</dbReference>
<dbReference type="PANTHER" id="PTHR43130:SF3">
    <property type="entry name" value="HTH-TYPE TRANSCRIPTIONAL REGULATOR RV1931C"/>
    <property type="match status" value="1"/>
</dbReference>
<dbReference type="InterPro" id="IPR009057">
    <property type="entry name" value="Homeodomain-like_sf"/>
</dbReference>
<dbReference type="AlphaFoldDB" id="A0A2S9H263"/>